<evidence type="ECO:0000313" key="2">
    <source>
        <dbReference type="Proteomes" id="UP001599542"/>
    </source>
</evidence>
<reference evidence="1 2" key="1">
    <citation type="submission" date="2024-09" db="EMBL/GenBank/DDBJ databases">
        <title>The Natural Products Discovery Center: Release of the First 8490 Sequenced Strains for Exploring Actinobacteria Biosynthetic Diversity.</title>
        <authorList>
            <person name="Kalkreuter E."/>
            <person name="Kautsar S.A."/>
            <person name="Yang D."/>
            <person name="Bader C.D."/>
            <person name="Teijaro C.N."/>
            <person name="Fluegel L."/>
            <person name="Davis C.M."/>
            <person name="Simpson J.R."/>
            <person name="Lauterbach L."/>
            <person name="Steele A.D."/>
            <person name="Gui C."/>
            <person name="Meng S."/>
            <person name="Li G."/>
            <person name="Viehrig K."/>
            <person name="Ye F."/>
            <person name="Su P."/>
            <person name="Kiefer A.F."/>
            <person name="Nichols A."/>
            <person name="Cepeda A.J."/>
            <person name="Yan W."/>
            <person name="Fan B."/>
            <person name="Jiang Y."/>
            <person name="Adhikari A."/>
            <person name="Zheng C.-J."/>
            <person name="Schuster L."/>
            <person name="Cowan T.M."/>
            <person name="Smanski M.J."/>
            <person name="Chevrette M.G."/>
            <person name="De Carvalho L.P.S."/>
            <person name="Shen B."/>
        </authorList>
    </citation>
    <scope>NUCLEOTIDE SEQUENCE [LARGE SCALE GENOMIC DNA]</scope>
    <source>
        <strain evidence="1 2">NPDC058753</strain>
    </source>
</reference>
<dbReference type="EMBL" id="JBHYPX010000060">
    <property type="protein sequence ID" value="MFE1355441.1"/>
    <property type="molecule type" value="Genomic_DNA"/>
</dbReference>
<accession>A0ABW6GRT1</accession>
<keyword evidence="2" id="KW-1185">Reference proteome</keyword>
<proteinExistence type="predicted"/>
<comment type="caution">
    <text evidence="1">The sequence shown here is derived from an EMBL/GenBank/DDBJ whole genome shotgun (WGS) entry which is preliminary data.</text>
</comment>
<organism evidence="1 2">
    <name type="scientific">Kitasatospora phosalacinea</name>
    <dbReference type="NCBI Taxonomy" id="2065"/>
    <lineage>
        <taxon>Bacteria</taxon>
        <taxon>Bacillati</taxon>
        <taxon>Actinomycetota</taxon>
        <taxon>Actinomycetes</taxon>
        <taxon>Kitasatosporales</taxon>
        <taxon>Streptomycetaceae</taxon>
        <taxon>Kitasatospora</taxon>
    </lineage>
</organism>
<dbReference type="Proteomes" id="UP001599542">
    <property type="component" value="Unassembled WGS sequence"/>
</dbReference>
<gene>
    <name evidence="1" type="ORF">ACFW6T_25965</name>
</gene>
<dbReference type="RefSeq" id="WP_380318243.1">
    <property type="nucleotide sequence ID" value="NZ_JBHYPW010000006.1"/>
</dbReference>
<protein>
    <submittedName>
        <fullName evidence="1">Uncharacterized protein</fullName>
    </submittedName>
</protein>
<sequence>MPKNRPADPEAVRRKLERAARTGRLVRLRRSFPGTDPVEGFVLGTNPRWTLLAPCQDVLLDGFTAVRTPDIDRVKRAGDEDSLTVRALRRRGQWPVEDPEVPCGGLRELLPAASARYGLVAVELERRAPGAGWIGSVLGLGRRTVRLHEVDPRARWHDGPSKFRLAEITRVSFAGRYEQTLLEFAGPRPDVPER</sequence>
<evidence type="ECO:0000313" key="1">
    <source>
        <dbReference type="EMBL" id="MFE1355441.1"/>
    </source>
</evidence>
<name>A0ABW6GRT1_9ACTN</name>